<reference evidence="4" key="1">
    <citation type="submission" date="2023-03" db="EMBL/GenBank/DDBJ databases">
        <title>Chitinimonas shenzhenensis gen. nov., sp. nov., a novel member of family Burkholderiaceae isolated from activated sludge collected in Shen Zhen, China.</title>
        <authorList>
            <person name="Wang X."/>
        </authorList>
    </citation>
    <scope>NUCLEOTIDE SEQUENCE</scope>
    <source>
        <strain evidence="4">DQS-5</strain>
    </source>
</reference>
<protein>
    <submittedName>
        <fullName evidence="4">Lytic murein transglycosylase B</fullName>
    </submittedName>
</protein>
<dbReference type="CDD" id="cd13399">
    <property type="entry name" value="Slt35-like"/>
    <property type="match status" value="1"/>
</dbReference>
<dbReference type="RefSeq" id="WP_284102527.1">
    <property type="nucleotide sequence ID" value="NZ_JARRAF010000033.1"/>
</dbReference>
<dbReference type="InterPro" id="IPR031304">
    <property type="entry name" value="SLT_2"/>
</dbReference>
<feature type="domain" description="Transglycosylase SLT" evidence="3">
    <location>
        <begin position="30"/>
        <end position="322"/>
    </location>
</feature>
<dbReference type="InterPro" id="IPR011757">
    <property type="entry name" value="Lytic_transglycosylase_MltB"/>
</dbReference>
<evidence type="ECO:0000313" key="4">
    <source>
        <dbReference type="EMBL" id="MDK2126207.1"/>
    </source>
</evidence>
<evidence type="ECO:0000256" key="2">
    <source>
        <dbReference type="SAM" id="SignalP"/>
    </source>
</evidence>
<organism evidence="4 5">
    <name type="scientific">Parachitinimonas caeni</name>
    <dbReference type="NCBI Taxonomy" id="3031301"/>
    <lineage>
        <taxon>Bacteria</taxon>
        <taxon>Pseudomonadati</taxon>
        <taxon>Pseudomonadota</taxon>
        <taxon>Betaproteobacteria</taxon>
        <taxon>Neisseriales</taxon>
        <taxon>Chitinibacteraceae</taxon>
        <taxon>Parachitinimonas</taxon>
    </lineage>
</organism>
<feature type="chain" id="PRO_5046902559" evidence="2">
    <location>
        <begin position="19"/>
        <end position="357"/>
    </location>
</feature>
<comment type="caution">
    <text evidence="4">The sequence shown here is derived from an EMBL/GenBank/DDBJ whole genome shotgun (WGS) entry which is preliminary data.</text>
</comment>
<dbReference type="SUPFAM" id="SSF53955">
    <property type="entry name" value="Lysozyme-like"/>
    <property type="match status" value="1"/>
</dbReference>
<accession>A0ABT7E5L6</accession>
<gene>
    <name evidence="4" type="primary">mltB</name>
    <name evidence="4" type="ORF">PZA18_19360</name>
</gene>
<dbReference type="Gene3D" id="1.10.8.350">
    <property type="entry name" value="Bacterial muramidase"/>
    <property type="match status" value="1"/>
</dbReference>
<dbReference type="PANTHER" id="PTHR30163">
    <property type="entry name" value="MEMBRANE-BOUND LYTIC MUREIN TRANSGLYCOSYLASE B"/>
    <property type="match status" value="1"/>
</dbReference>
<dbReference type="Gene3D" id="1.10.530.10">
    <property type="match status" value="1"/>
</dbReference>
<dbReference type="Proteomes" id="UP001172778">
    <property type="component" value="Unassembled WGS sequence"/>
</dbReference>
<evidence type="ECO:0000313" key="5">
    <source>
        <dbReference type="Proteomes" id="UP001172778"/>
    </source>
</evidence>
<keyword evidence="2" id="KW-0732">Signal</keyword>
<dbReference type="Pfam" id="PF13406">
    <property type="entry name" value="SLT_2"/>
    <property type="match status" value="1"/>
</dbReference>
<dbReference type="InterPro" id="IPR023346">
    <property type="entry name" value="Lysozyme-like_dom_sf"/>
</dbReference>
<feature type="region of interest" description="Disordered" evidence="1">
    <location>
        <begin position="334"/>
        <end position="357"/>
    </location>
</feature>
<feature type="compositionally biased region" description="Low complexity" evidence="1">
    <location>
        <begin position="339"/>
        <end position="348"/>
    </location>
</feature>
<feature type="signal peptide" evidence="2">
    <location>
        <begin position="1"/>
        <end position="18"/>
    </location>
</feature>
<sequence length="357" mass="40519">MPNLLAVLLCGLPFFSLANEAPNEMRLSQRPDVQIFIDEMSTRHGMDRSMLSAVLDQIQLKPRILAILDRPSTSRPWYEFRPNFVENQRIRQGVAFWYKHAKTLETISNHYEIPPEYLIAIVGVETMYGSNTGSFRVADALATIAFDYPRRAEYFRGQLEQFLLLAREEGNDPLSFRGSYAGAMGVPQFMPSSFREYAVDWDGDHHRDIWTNPADILASIANYFHAHGWKIGEPLVARAKVEGSGFQPLVDDKFNLHYTVEQLASFGVKPAEAVPASRQAVLVPLDVAPDRTEYWLGFNNFYVLTRYNKSTLYAMAVHELARKIRAAYEDPLLLPPAPKQAAKPAKASKSARKHRRS</sequence>
<keyword evidence="5" id="KW-1185">Reference proteome</keyword>
<name>A0ABT7E5L6_9NEIS</name>
<dbReference type="PANTHER" id="PTHR30163:SF9">
    <property type="entry name" value="MEMBRANE-BOUND LYTIC MUREIN TRANSGLYCOSYLASE B"/>
    <property type="match status" value="1"/>
</dbReference>
<evidence type="ECO:0000259" key="3">
    <source>
        <dbReference type="Pfam" id="PF13406"/>
    </source>
</evidence>
<proteinExistence type="predicted"/>
<dbReference type="EMBL" id="JARRAF010000033">
    <property type="protein sequence ID" value="MDK2126207.1"/>
    <property type="molecule type" value="Genomic_DNA"/>
</dbReference>
<dbReference type="InterPro" id="IPR043426">
    <property type="entry name" value="MltB-like"/>
</dbReference>
<evidence type="ECO:0000256" key="1">
    <source>
        <dbReference type="SAM" id="MobiDB-lite"/>
    </source>
</evidence>
<dbReference type="NCBIfam" id="TIGR02282">
    <property type="entry name" value="MltB"/>
    <property type="match status" value="1"/>
</dbReference>